<reference evidence="3" key="1">
    <citation type="submission" date="2020-07" db="EMBL/GenBank/DDBJ databases">
        <authorList>
            <person name="Partida-Martinez L."/>
            <person name="Huntemann M."/>
            <person name="Clum A."/>
            <person name="Wang J."/>
            <person name="Palaniappan K."/>
            <person name="Ritter S."/>
            <person name="Chen I.-M."/>
            <person name="Stamatis D."/>
            <person name="Reddy T."/>
            <person name="O'Malley R."/>
            <person name="Daum C."/>
            <person name="Shapiro N."/>
            <person name="Ivanova N."/>
            <person name="Kyrpides N."/>
            <person name="Woyke T."/>
        </authorList>
    </citation>
    <scope>NUCLEOTIDE SEQUENCE [LARGE SCALE GENOMIC DNA]</scope>
    <source>
        <strain evidence="3">AT2.8</strain>
    </source>
</reference>
<evidence type="ECO:0000256" key="1">
    <source>
        <dbReference type="SAM" id="Phobius"/>
    </source>
</evidence>
<dbReference type="EMBL" id="JACCBX010000008">
    <property type="protein sequence ID" value="NYE06993.1"/>
    <property type="molecule type" value="Genomic_DNA"/>
</dbReference>
<feature type="transmembrane region" description="Helical" evidence="1">
    <location>
        <begin position="7"/>
        <end position="25"/>
    </location>
</feature>
<gene>
    <name evidence="2" type="ORF">F4694_003778</name>
</gene>
<dbReference type="Proteomes" id="UP000548423">
    <property type="component" value="Unassembled WGS sequence"/>
</dbReference>
<keyword evidence="1" id="KW-0472">Membrane</keyword>
<sequence length="41" mass="4620">MNKKVKWTIIAVSTATALGFGGLVLNNQNTYLNMNIIKYFK</sequence>
<protein>
    <submittedName>
        <fullName evidence="2">Uncharacterized protein</fullName>
    </submittedName>
</protein>
<keyword evidence="1" id="KW-0812">Transmembrane</keyword>
<accession>A0A852TDX4</accession>
<keyword evidence="1" id="KW-1133">Transmembrane helix</keyword>
<organism evidence="2 3">
    <name type="scientific">Neobacillus niacini</name>
    <dbReference type="NCBI Taxonomy" id="86668"/>
    <lineage>
        <taxon>Bacteria</taxon>
        <taxon>Bacillati</taxon>
        <taxon>Bacillota</taxon>
        <taxon>Bacilli</taxon>
        <taxon>Bacillales</taxon>
        <taxon>Bacillaceae</taxon>
        <taxon>Neobacillus</taxon>
    </lineage>
</organism>
<evidence type="ECO:0000313" key="3">
    <source>
        <dbReference type="Proteomes" id="UP000548423"/>
    </source>
</evidence>
<reference evidence="3" key="2">
    <citation type="submission" date="2020-08" db="EMBL/GenBank/DDBJ databases">
        <title>The Agave Microbiome: Exploring the role of microbial communities in plant adaptations to desert environments.</title>
        <authorList>
            <person name="Partida-Martinez L.P."/>
        </authorList>
    </citation>
    <scope>NUCLEOTIDE SEQUENCE [LARGE SCALE GENOMIC DNA]</scope>
    <source>
        <strain evidence="3">AT2.8</strain>
    </source>
</reference>
<comment type="caution">
    <text evidence="2">The sequence shown here is derived from an EMBL/GenBank/DDBJ whole genome shotgun (WGS) entry which is preliminary data.</text>
</comment>
<dbReference type="AlphaFoldDB" id="A0A852TDX4"/>
<evidence type="ECO:0000313" key="2">
    <source>
        <dbReference type="EMBL" id="NYE06993.1"/>
    </source>
</evidence>
<name>A0A852TDX4_9BACI</name>
<proteinExistence type="predicted"/>